<evidence type="ECO:0000259" key="1">
    <source>
        <dbReference type="PROSITE" id="PS51192"/>
    </source>
</evidence>
<dbReference type="OrthoDB" id="413460at2759"/>
<feature type="domain" description="Helicase ATP-binding" evidence="1">
    <location>
        <begin position="1"/>
        <end position="74"/>
    </location>
</feature>
<evidence type="ECO:0000313" key="2">
    <source>
        <dbReference type="EMBL" id="VEL08166.1"/>
    </source>
</evidence>
<dbReference type="Gene3D" id="3.40.50.10810">
    <property type="entry name" value="Tandem AAA-ATPase domain"/>
    <property type="match status" value="1"/>
</dbReference>
<gene>
    <name evidence="2" type="ORF">PXEA_LOCUS1606</name>
</gene>
<dbReference type="InterPro" id="IPR000330">
    <property type="entry name" value="SNF2_N"/>
</dbReference>
<dbReference type="Proteomes" id="UP000784294">
    <property type="component" value="Unassembled WGS sequence"/>
</dbReference>
<dbReference type="Pfam" id="PF00176">
    <property type="entry name" value="SNF2-rel_dom"/>
    <property type="match status" value="1"/>
</dbReference>
<keyword evidence="3" id="KW-1185">Reference proteome</keyword>
<reference evidence="2" key="1">
    <citation type="submission" date="2018-11" db="EMBL/GenBank/DDBJ databases">
        <authorList>
            <consortium name="Pathogen Informatics"/>
        </authorList>
    </citation>
    <scope>NUCLEOTIDE SEQUENCE</scope>
</reference>
<dbReference type="EMBL" id="CAAALY010003287">
    <property type="protein sequence ID" value="VEL08166.1"/>
    <property type="molecule type" value="Genomic_DNA"/>
</dbReference>
<dbReference type="InterPro" id="IPR027417">
    <property type="entry name" value="P-loop_NTPase"/>
</dbReference>
<dbReference type="SUPFAM" id="SSF52540">
    <property type="entry name" value="P-loop containing nucleoside triphosphate hydrolases"/>
    <property type="match status" value="1"/>
</dbReference>
<comment type="caution">
    <text evidence="2">The sequence shown here is derived from an EMBL/GenBank/DDBJ whole genome shotgun (WGS) entry which is preliminary data.</text>
</comment>
<organism evidence="2 3">
    <name type="scientific">Protopolystoma xenopodis</name>
    <dbReference type="NCBI Taxonomy" id="117903"/>
    <lineage>
        <taxon>Eukaryota</taxon>
        <taxon>Metazoa</taxon>
        <taxon>Spiralia</taxon>
        <taxon>Lophotrochozoa</taxon>
        <taxon>Platyhelminthes</taxon>
        <taxon>Monogenea</taxon>
        <taxon>Polyopisthocotylea</taxon>
        <taxon>Polystomatidea</taxon>
        <taxon>Polystomatidae</taxon>
        <taxon>Protopolystoma</taxon>
    </lineage>
</organism>
<evidence type="ECO:0000313" key="3">
    <source>
        <dbReference type="Proteomes" id="UP000784294"/>
    </source>
</evidence>
<dbReference type="PANTHER" id="PTHR45629:SF7">
    <property type="entry name" value="DNA EXCISION REPAIR PROTEIN ERCC-6-RELATED"/>
    <property type="match status" value="1"/>
</dbReference>
<dbReference type="InterPro" id="IPR038718">
    <property type="entry name" value="SNF2-like_sf"/>
</dbReference>
<dbReference type="InterPro" id="IPR014001">
    <property type="entry name" value="Helicase_ATP-bd"/>
</dbReference>
<dbReference type="PROSITE" id="PS51192">
    <property type="entry name" value="HELICASE_ATP_BIND_1"/>
    <property type="match status" value="1"/>
</dbReference>
<dbReference type="InterPro" id="IPR050496">
    <property type="entry name" value="SNF2_RAD54_helicase_repair"/>
</dbReference>
<protein>
    <recommendedName>
        <fullName evidence="1">Helicase ATP-binding domain-containing protein</fullName>
    </recommendedName>
</protein>
<sequence>MSYEMFLQHADTVSSIDQIDLVVCDEGHRLKNAEIKTTAALKNLPAKRRLLLTGTPIQNSLEELWSLADLVAPCRLGSSFDHYRRNIVEPLTRTPQTKASCFLQDFICGNSLERARIDTTQESSGKQLDEEVLEVQRLLSEALSTFMLRRTSEIIASSLPDKCELILQLSSYL</sequence>
<dbReference type="AlphaFoldDB" id="A0A448WC62"/>
<accession>A0A448WC62</accession>
<dbReference type="GO" id="GO:0005524">
    <property type="term" value="F:ATP binding"/>
    <property type="evidence" value="ECO:0007669"/>
    <property type="project" value="InterPro"/>
</dbReference>
<name>A0A448WC62_9PLAT</name>
<dbReference type="PANTHER" id="PTHR45629">
    <property type="entry name" value="SNF2/RAD54 FAMILY MEMBER"/>
    <property type="match status" value="1"/>
</dbReference>
<proteinExistence type="predicted"/>